<dbReference type="OrthoDB" id="1436593at2"/>
<organism evidence="2 3">
    <name type="scientific">Flaviramulus basaltis</name>
    <dbReference type="NCBI Taxonomy" id="369401"/>
    <lineage>
        <taxon>Bacteria</taxon>
        <taxon>Pseudomonadati</taxon>
        <taxon>Bacteroidota</taxon>
        <taxon>Flavobacteriia</taxon>
        <taxon>Flavobacteriales</taxon>
        <taxon>Flavobacteriaceae</taxon>
        <taxon>Flaviramulus</taxon>
    </lineage>
</organism>
<protein>
    <submittedName>
        <fullName evidence="2">Uncharacterized protein</fullName>
    </submittedName>
</protein>
<name>A0A1K2ICA4_9FLAO</name>
<evidence type="ECO:0000313" key="3">
    <source>
        <dbReference type="Proteomes" id="UP000182544"/>
    </source>
</evidence>
<keyword evidence="3" id="KW-1185">Reference proteome</keyword>
<sequence length="166" mass="19211">MKNSVIIISILLTLSVFIPFLLFIYSGTKNTSNTKKHVNSLIKGNGIVYSLKEIWRKNFIGISNENNVLTYINSNAEKSTINNINIHDLKQCNVIKNYTKEKDKVIRLQSLELELIYKSSGNKNLRIPFFNIDEDLSEDYEIQRIEKWHKLILNAIHVESLEKIAS</sequence>
<keyword evidence="1" id="KW-0472">Membrane</keyword>
<dbReference type="EMBL" id="FPKV01000001">
    <property type="protein sequence ID" value="SFZ89912.1"/>
    <property type="molecule type" value="Genomic_DNA"/>
</dbReference>
<dbReference type="Proteomes" id="UP000182544">
    <property type="component" value="Unassembled WGS sequence"/>
</dbReference>
<proteinExistence type="predicted"/>
<evidence type="ECO:0000313" key="2">
    <source>
        <dbReference type="EMBL" id="SFZ89912.1"/>
    </source>
</evidence>
<keyword evidence="1" id="KW-1133">Transmembrane helix</keyword>
<keyword evidence="1" id="KW-0812">Transmembrane</keyword>
<dbReference type="RefSeq" id="WP_072400285.1">
    <property type="nucleotide sequence ID" value="NZ_FPKV01000001.1"/>
</dbReference>
<dbReference type="AlphaFoldDB" id="A0A1K2ICA4"/>
<reference evidence="2 3" key="1">
    <citation type="submission" date="2016-10" db="EMBL/GenBank/DDBJ databases">
        <authorList>
            <person name="de Groot N.N."/>
        </authorList>
    </citation>
    <scope>NUCLEOTIDE SEQUENCE [LARGE SCALE GENOMIC DNA]</scope>
    <source>
        <strain evidence="2 3">DSM 18180</strain>
    </source>
</reference>
<feature type="transmembrane region" description="Helical" evidence="1">
    <location>
        <begin position="6"/>
        <end position="26"/>
    </location>
</feature>
<gene>
    <name evidence="2" type="ORF">SAMN05428642_101634</name>
</gene>
<accession>A0A1K2ICA4</accession>
<evidence type="ECO:0000256" key="1">
    <source>
        <dbReference type="SAM" id="Phobius"/>
    </source>
</evidence>